<evidence type="ECO:0000256" key="1">
    <source>
        <dbReference type="SAM" id="Phobius"/>
    </source>
</evidence>
<comment type="caution">
    <text evidence="2">The sequence shown here is derived from an EMBL/GenBank/DDBJ whole genome shotgun (WGS) entry which is preliminary data.</text>
</comment>
<name>A0A4Z1BE18_9STAP</name>
<evidence type="ECO:0000313" key="2">
    <source>
        <dbReference type="EMBL" id="TGN27004.1"/>
    </source>
</evidence>
<accession>A0A4Z1BE18</accession>
<dbReference type="RefSeq" id="WP_126564695.1">
    <property type="nucleotide sequence ID" value="NZ_BMCY01000003.1"/>
</dbReference>
<gene>
    <name evidence="2" type="ORF">E2558_08495</name>
</gene>
<feature type="transmembrane region" description="Helical" evidence="1">
    <location>
        <begin position="55"/>
        <end position="74"/>
    </location>
</feature>
<dbReference type="AlphaFoldDB" id="A0A4Z1BE18"/>
<sequence length="117" mass="13859">MTTILLFVTVLVFGILWSIFTNKFLPKETLYENTYEKTSDNTGYDERQRVMFLEIFSKTFVSLVYSFFFIIIFRIFGAKLGHHTVYPFNEFPELIYLIIGAIFLISNYFIVKKKYSG</sequence>
<keyword evidence="1" id="KW-0472">Membrane</keyword>
<keyword evidence="1" id="KW-1133">Transmembrane helix</keyword>
<reference evidence="2 3" key="1">
    <citation type="submission" date="2019-04" db="EMBL/GenBank/DDBJ databases">
        <title>Genomic characterization of Staphylococcus petrasii strains.</title>
        <authorList>
            <person name="Vrbovska V."/>
            <person name="Kovarovic V."/>
            <person name="Maslanova I."/>
            <person name="Indrakova A."/>
            <person name="Petras P."/>
            <person name="Sedo O."/>
            <person name="Svec P."/>
            <person name="Fisarova L."/>
            <person name="Sedlacek I."/>
            <person name="Doskar J."/>
            <person name="Pantucek R."/>
        </authorList>
    </citation>
    <scope>NUCLEOTIDE SEQUENCE [LARGE SCALE GENOMIC DNA]</scope>
    <source>
        <strain evidence="2 3">CCM 8529</strain>
    </source>
</reference>
<organism evidence="2 3">
    <name type="scientific">Staphylococcus pragensis</name>
    <dbReference type="NCBI Taxonomy" id="1611836"/>
    <lineage>
        <taxon>Bacteria</taxon>
        <taxon>Bacillati</taxon>
        <taxon>Bacillota</taxon>
        <taxon>Bacilli</taxon>
        <taxon>Bacillales</taxon>
        <taxon>Staphylococcaceae</taxon>
        <taxon>Staphylococcus</taxon>
    </lineage>
</organism>
<feature type="transmembrane region" description="Helical" evidence="1">
    <location>
        <begin position="6"/>
        <end position="25"/>
    </location>
</feature>
<dbReference type="EMBL" id="SRPJ01000003">
    <property type="protein sequence ID" value="TGN27004.1"/>
    <property type="molecule type" value="Genomic_DNA"/>
</dbReference>
<protein>
    <recommendedName>
        <fullName evidence="4">DUF3784 domain-containing protein</fullName>
    </recommendedName>
</protein>
<proteinExistence type="predicted"/>
<evidence type="ECO:0008006" key="4">
    <source>
        <dbReference type="Google" id="ProtNLM"/>
    </source>
</evidence>
<dbReference type="Proteomes" id="UP000297459">
    <property type="component" value="Unassembled WGS sequence"/>
</dbReference>
<keyword evidence="1" id="KW-0812">Transmembrane</keyword>
<keyword evidence="3" id="KW-1185">Reference proteome</keyword>
<feature type="transmembrane region" description="Helical" evidence="1">
    <location>
        <begin position="94"/>
        <end position="111"/>
    </location>
</feature>
<evidence type="ECO:0000313" key="3">
    <source>
        <dbReference type="Proteomes" id="UP000297459"/>
    </source>
</evidence>